<dbReference type="CDD" id="cd01171">
    <property type="entry name" value="YXKO-related"/>
    <property type="match status" value="1"/>
</dbReference>
<dbReference type="EMBL" id="SLUK01000002">
    <property type="protein sequence ID" value="TCL44631.1"/>
    <property type="molecule type" value="Genomic_DNA"/>
</dbReference>
<feature type="binding site" evidence="6">
    <location>
        <position position="229"/>
    </location>
    <ligand>
        <name>AMP</name>
        <dbReference type="ChEBI" id="CHEBI:456215"/>
    </ligand>
</feature>
<dbReference type="GO" id="GO:0005524">
    <property type="term" value="F:ATP binding"/>
    <property type="evidence" value="ECO:0007669"/>
    <property type="project" value="UniProtKB-KW"/>
</dbReference>
<dbReference type="InterPro" id="IPR029056">
    <property type="entry name" value="Ribokinase-like"/>
</dbReference>
<comment type="similarity">
    <text evidence="6">Belongs to the NnrD/CARKD family.</text>
</comment>
<evidence type="ECO:0000256" key="3">
    <source>
        <dbReference type="ARBA" id="ARBA00022857"/>
    </source>
</evidence>
<dbReference type="Pfam" id="PF01256">
    <property type="entry name" value="Carb_kinase"/>
    <property type="match status" value="1"/>
</dbReference>
<keyword evidence="5 6" id="KW-0456">Lyase</keyword>
<dbReference type="AlphaFoldDB" id="A0A9X8UKJ2"/>
<dbReference type="Gene3D" id="3.40.1190.20">
    <property type="match status" value="1"/>
</dbReference>
<comment type="cofactor">
    <cofactor evidence="6">
        <name>Mg(2+)</name>
        <dbReference type="ChEBI" id="CHEBI:18420"/>
    </cofactor>
</comment>
<dbReference type="PANTHER" id="PTHR12592:SF0">
    <property type="entry name" value="ATP-DEPENDENT (S)-NAD(P)H-HYDRATE DEHYDRATASE"/>
    <property type="match status" value="1"/>
</dbReference>
<evidence type="ECO:0000256" key="2">
    <source>
        <dbReference type="ARBA" id="ARBA00022840"/>
    </source>
</evidence>
<dbReference type="GO" id="GO:0110051">
    <property type="term" value="P:metabolite repair"/>
    <property type="evidence" value="ECO:0007669"/>
    <property type="project" value="TreeGrafter"/>
</dbReference>
<evidence type="ECO:0000313" key="8">
    <source>
        <dbReference type="EMBL" id="TCL44631.1"/>
    </source>
</evidence>
<feature type="binding site" evidence="6">
    <location>
        <position position="230"/>
    </location>
    <ligand>
        <name>(6S)-NADPHX</name>
        <dbReference type="ChEBI" id="CHEBI:64076"/>
    </ligand>
</feature>
<name>A0A9X8UKJ2_9FIRM</name>
<dbReference type="GO" id="GO:0052855">
    <property type="term" value="F:ADP-dependent NAD(P)H-hydrate dehydratase activity"/>
    <property type="evidence" value="ECO:0007669"/>
    <property type="project" value="UniProtKB-UniRule"/>
</dbReference>
<keyword evidence="9" id="KW-1185">Reference proteome</keyword>
<protein>
    <recommendedName>
        <fullName evidence="6">ADP-dependent (S)-NAD(P)H-hydrate dehydratase</fullName>
        <ecNumber evidence="6">4.2.1.136</ecNumber>
    </recommendedName>
    <alternativeName>
        <fullName evidence="6">ADP-dependent NAD(P)HX dehydratase</fullName>
    </alternativeName>
</protein>
<feature type="binding site" evidence="6">
    <location>
        <position position="41"/>
    </location>
    <ligand>
        <name>(6S)-NADPHX</name>
        <dbReference type="ChEBI" id="CHEBI:64076"/>
    </ligand>
</feature>
<feature type="binding site" evidence="6">
    <location>
        <position position="163"/>
    </location>
    <ligand>
        <name>(6S)-NADPHX</name>
        <dbReference type="ChEBI" id="CHEBI:64076"/>
    </ligand>
</feature>
<comment type="subunit">
    <text evidence="6">Homotetramer.</text>
</comment>
<dbReference type="NCBIfam" id="TIGR00196">
    <property type="entry name" value="yjeF_cterm"/>
    <property type="match status" value="1"/>
</dbReference>
<dbReference type="InterPro" id="IPR000631">
    <property type="entry name" value="CARKD"/>
</dbReference>
<dbReference type="HAMAP" id="MF_01965">
    <property type="entry name" value="NADHX_dehydratase"/>
    <property type="match status" value="1"/>
</dbReference>
<feature type="binding site" evidence="6">
    <location>
        <position position="112"/>
    </location>
    <ligand>
        <name>(6S)-NADPHX</name>
        <dbReference type="ChEBI" id="CHEBI:64076"/>
    </ligand>
</feature>
<comment type="function">
    <text evidence="6">Catalyzes the dehydration of the S-form of NAD(P)HX at the expense of ADP, which is converted to AMP. Together with NAD(P)HX epimerase, which catalyzes the epimerization of the S- and R-forms, the enzyme allows the repair of both epimers of NAD(P)HX, a damaged form of NAD(P)H that is a result of enzymatic or heat-dependent hydration.</text>
</comment>
<dbReference type="SUPFAM" id="SSF53613">
    <property type="entry name" value="Ribokinase-like"/>
    <property type="match status" value="1"/>
</dbReference>
<feature type="domain" description="YjeF C-terminal" evidence="7">
    <location>
        <begin position="6"/>
        <end position="289"/>
    </location>
</feature>
<accession>A0A9X8UKJ2</accession>
<dbReference type="Proteomes" id="UP000294682">
    <property type="component" value="Unassembled WGS sequence"/>
</dbReference>
<evidence type="ECO:0000259" key="7">
    <source>
        <dbReference type="PROSITE" id="PS51383"/>
    </source>
</evidence>
<dbReference type="GO" id="GO:0052856">
    <property type="term" value="F:NAD(P)HX epimerase activity"/>
    <property type="evidence" value="ECO:0007669"/>
    <property type="project" value="TreeGrafter"/>
</dbReference>
<dbReference type="RefSeq" id="WP_132084027.1">
    <property type="nucleotide sequence ID" value="NZ_SLUK01000002.1"/>
</dbReference>
<evidence type="ECO:0000256" key="1">
    <source>
        <dbReference type="ARBA" id="ARBA00022741"/>
    </source>
</evidence>
<comment type="catalytic activity">
    <reaction evidence="6">
        <text>(6S)-NADPHX + ADP = AMP + phosphate + NADPH + H(+)</text>
        <dbReference type="Rhea" id="RHEA:32235"/>
        <dbReference type="ChEBI" id="CHEBI:15378"/>
        <dbReference type="ChEBI" id="CHEBI:43474"/>
        <dbReference type="ChEBI" id="CHEBI:57783"/>
        <dbReference type="ChEBI" id="CHEBI:64076"/>
        <dbReference type="ChEBI" id="CHEBI:456215"/>
        <dbReference type="ChEBI" id="CHEBI:456216"/>
        <dbReference type="EC" id="4.2.1.136"/>
    </reaction>
</comment>
<proteinExistence type="inferred from homology"/>
<sequence length="291" mass="30652">MRTLLDEKTVFSHIPPKADDLHKGSAGKLYLVAGSRSFRGAAVLATMGALRSGCGYVSLASTPEVCDNISHHLITPTLSVLPENAEGRISRSAAQTVLREAAGYGAMVLGCGLGLDADTEALVRGVLLHFEGPLVLDADGINALARGIDILREAPTKVILTPHEGEMARLCRSTIEAVHRDREGAARTLAKDYGVWVVLKGPHTLIASPDGQLLENTSGNSGLAKGGSGDILSGMIGSLLAQGLDPLWAAACGVYLHGAAADLTARRMSRYCMQPPDLLDDLPEIFIRNGR</sequence>
<evidence type="ECO:0000313" key="9">
    <source>
        <dbReference type="Proteomes" id="UP000294682"/>
    </source>
</evidence>
<dbReference type="PROSITE" id="PS51383">
    <property type="entry name" value="YJEF_C_3"/>
    <property type="match status" value="1"/>
</dbReference>
<evidence type="ECO:0000256" key="5">
    <source>
        <dbReference type="ARBA" id="ARBA00023239"/>
    </source>
</evidence>
<dbReference type="EC" id="4.2.1.136" evidence="6"/>
<evidence type="ECO:0000256" key="4">
    <source>
        <dbReference type="ARBA" id="ARBA00023027"/>
    </source>
</evidence>
<reference evidence="8 9" key="1">
    <citation type="submission" date="2019-03" db="EMBL/GenBank/DDBJ databases">
        <title>Genomic Encyclopedia of Type Strains, Phase IV (KMG-IV): sequencing the most valuable type-strain genomes for metagenomic binning, comparative biology and taxonomic classification.</title>
        <authorList>
            <person name="Goeker M."/>
        </authorList>
    </citation>
    <scope>NUCLEOTIDE SEQUENCE [LARGE SCALE GENOMIC DNA]</scope>
    <source>
        <strain evidence="8 9">DSM 100433</strain>
    </source>
</reference>
<keyword evidence="2 6" id="KW-0067">ATP-binding</keyword>
<keyword evidence="4 6" id="KW-0520">NAD</keyword>
<organism evidence="8 9">
    <name type="scientific">Harryflintia acetispora</name>
    <dbReference type="NCBI Taxonomy" id="1849041"/>
    <lineage>
        <taxon>Bacteria</taxon>
        <taxon>Bacillati</taxon>
        <taxon>Bacillota</taxon>
        <taxon>Clostridia</taxon>
        <taxon>Eubacteriales</taxon>
        <taxon>Oscillospiraceae</taxon>
        <taxon>Harryflintia</taxon>
    </lineage>
</organism>
<feature type="binding site" evidence="6">
    <location>
        <begin position="200"/>
        <end position="204"/>
    </location>
    <ligand>
        <name>AMP</name>
        <dbReference type="ChEBI" id="CHEBI:456215"/>
    </ligand>
</feature>
<dbReference type="PANTHER" id="PTHR12592">
    <property type="entry name" value="ATP-DEPENDENT (S)-NAD(P)H-HYDRATE DEHYDRATASE FAMILY MEMBER"/>
    <property type="match status" value="1"/>
</dbReference>
<comment type="caution">
    <text evidence="8">The sequence shown here is derived from an EMBL/GenBank/DDBJ whole genome shotgun (WGS) entry which is preliminary data.</text>
</comment>
<dbReference type="GO" id="GO:0046496">
    <property type="term" value="P:nicotinamide nucleotide metabolic process"/>
    <property type="evidence" value="ECO:0007669"/>
    <property type="project" value="UniProtKB-UniRule"/>
</dbReference>
<keyword evidence="1 6" id="KW-0547">Nucleotide-binding</keyword>
<comment type="catalytic activity">
    <reaction evidence="6">
        <text>(6S)-NADHX + ADP = AMP + phosphate + NADH + H(+)</text>
        <dbReference type="Rhea" id="RHEA:32223"/>
        <dbReference type="ChEBI" id="CHEBI:15378"/>
        <dbReference type="ChEBI" id="CHEBI:43474"/>
        <dbReference type="ChEBI" id="CHEBI:57945"/>
        <dbReference type="ChEBI" id="CHEBI:64074"/>
        <dbReference type="ChEBI" id="CHEBI:456215"/>
        <dbReference type="ChEBI" id="CHEBI:456216"/>
        <dbReference type="EC" id="4.2.1.136"/>
    </reaction>
</comment>
<gene>
    <name evidence="6" type="primary">nnrD</name>
    <name evidence="8" type="ORF">EDD78_102257</name>
</gene>
<keyword evidence="3 6" id="KW-0521">NADP</keyword>
<evidence type="ECO:0000256" key="6">
    <source>
        <dbReference type="HAMAP-Rule" id="MF_01965"/>
    </source>
</evidence>